<feature type="transmembrane region" description="Helical" evidence="2">
    <location>
        <begin position="30"/>
        <end position="47"/>
    </location>
</feature>
<keyword evidence="4" id="KW-1185">Reference proteome</keyword>
<dbReference type="EMBL" id="FMCS01000007">
    <property type="protein sequence ID" value="SCF17124.1"/>
    <property type="molecule type" value="Genomic_DNA"/>
</dbReference>
<feature type="transmembrane region" description="Helical" evidence="2">
    <location>
        <begin position="67"/>
        <end position="89"/>
    </location>
</feature>
<sequence length="209" mass="22368">MSRSSRTRSGGRARADREAPPPAPAVERRIPWIILVLVLVLVLDGFSRHWVSRWTQDPSPAWAQTSLLGAGLLGLLGLLHALIGVQLLAAEVGEEPGSRLTLRAVAERAIGHTGLGTFVGTLLALFAADSLPAGLKLSSLVSDLATVGGILGLASLFPHHVLVTYRSLRRLRLARPGRWLRAQMTLGVVDTLILYKLLFLLPAALAAFS</sequence>
<feature type="compositionally biased region" description="Basic residues" evidence="1">
    <location>
        <begin position="1"/>
        <end position="11"/>
    </location>
</feature>
<dbReference type="Proteomes" id="UP000199629">
    <property type="component" value="Unassembled WGS sequence"/>
</dbReference>
<keyword evidence="2" id="KW-0472">Membrane</keyword>
<dbReference type="RefSeq" id="WP_139141880.1">
    <property type="nucleotide sequence ID" value="NZ_FMCS01000007.1"/>
</dbReference>
<feature type="transmembrane region" description="Helical" evidence="2">
    <location>
        <begin position="140"/>
        <end position="163"/>
    </location>
</feature>
<evidence type="ECO:0000313" key="3">
    <source>
        <dbReference type="EMBL" id="SCF17124.1"/>
    </source>
</evidence>
<reference evidence="4" key="1">
    <citation type="submission" date="2016-06" db="EMBL/GenBank/DDBJ databases">
        <authorList>
            <person name="Varghese N."/>
            <person name="Submissions Spin"/>
        </authorList>
    </citation>
    <scope>NUCLEOTIDE SEQUENCE [LARGE SCALE GENOMIC DNA]</scope>
    <source>
        <strain evidence="4">DSM 45246</strain>
    </source>
</reference>
<evidence type="ECO:0000313" key="4">
    <source>
        <dbReference type="Proteomes" id="UP000199629"/>
    </source>
</evidence>
<name>A0A1C4Y8U2_9ACTN</name>
<dbReference type="AlphaFoldDB" id="A0A1C4Y8U2"/>
<feature type="region of interest" description="Disordered" evidence="1">
    <location>
        <begin position="1"/>
        <end position="23"/>
    </location>
</feature>
<organism evidence="3 4">
    <name type="scientific">Micromonospora chaiyaphumensis</name>
    <dbReference type="NCBI Taxonomy" id="307119"/>
    <lineage>
        <taxon>Bacteria</taxon>
        <taxon>Bacillati</taxon>
        <taxon>Actinomycetota</taxon>
        <taxon>Actinomycetes</taxon>
        <taxon>Micromonosporales</taxon>
        <taxon>Micromonosporaceae</taxon>
        <taxon>Micromonospora</taxon>
    </lineage>
</organism>
<keyword evidence="2" id="KW-0812">Transmembrane</keyword>
<evidence type="ECO:0000256" key="2">
    <source>
        <dbReference type="SAM" id="Phobius"/>
    </source>
</evidence>
<gene>
    <name evidence="3" type="ORF">GA0070214_107296</name>
</gene>
<keyword evidence="2" id="KW-1133">Transmembrane helix</keyword>
<feature type="transmembrane region" description="Helical" evidence="2">
    <location>
        <begin position="184"/>
        <end position="208"/>
    </location>
</feature>
<feature type="transmembrane region" description="Helical" evidence="2">
    <location>
        <begin position="109"/>
        <end position="128"/>
    </location>
</feature>
<protein>
    <submittedName>
        <fullName evidence="3">Uncharacterized protein</fullName>
    </submittedName>
</protein>
<proteinExistence type="predicted"/>
<evidence type="ECO:0000256" key="1">
    <source>
        <dbReference type="SAM" id="MobiDB-lite"/>
    </source>
</evidence>
<accession>A0A1C4Y8U2</accession>